<gene>
    <name evidence="1" type="ORF">DEBURN_LOCUS11526</name>
</gene>
<feature type="non-terminal residue" evidence="1">
    <location>
        <position position="44"/>
    </location>
</feature>
<proteinExistence type="predicted"/>
<accession>A0A9N9DW96</accession>
<dbReference type="EMBL" id="CAJVPK010006877">
    <property type="protein sequence ID" value="CAG8653362.1"/>
    <property type="molecule type" value="Genomic_DNA"/>
</dbReference>
<feature type="non-terminal residue" evidence="1">
    <location>
        <position position="1"/>
    </location>
</feature>
<sequence>NTVKILVELISELKKFNDEIQERLSRMEQLSILSKYREQTKAAY</sequence>
<keyword evidence="2" id="KW-1185">Reference proteome</keyword>
<evidence type="ECO:0000313" key="1">
    <source>
        <dbReference type="EMBL" id="CAG8653362.1"/>
    </source>
</evidence>
<protein>
    <submittedName>
        <fullName evidence="1">3504_t:CDS:1</fullName>
    </submittedName>
</protein>
<dbReference type="Proteomes" id="UP000789706">
    <property type="component" value="Unassembled WGS sequence"/>
</dbReference>
<name>A0A9N9DW96_9GLOM</name>
<organism evidence="1 2">
    <name type="scientific">Diversispora eburnea</name>
    <dbReference type="NCBI Taxonomy" id="1213867"/>
    <lineage>
        <taxon>Eukaryota</taxon>
        <taxon>Fungi</taxon>
        <taxon>Fungi incertae sedis</taxon>
        <taxon>Mucoromycota</taxon>
        <taxon>Glomeromycotina</taxon>
        <taxon>Glomeromycetes</taxon>
        <taxon>Diversisporales</taxon>
        <taxon>Diversisporaceae</taxon>
        <taxon>Diversispora</taxon>
    </lineage>
</organism>
<evidence type="ECO:0000313" key="2">
    <source>
        <dbReference type="Proteomes" id="UP000789706"/>
    </source>
</evidence>
<comment type="caution">
    <text evidence="1">The sequence shown here is derived from an EMBL/GenBank/DDBJ whole genome shotgun (WGS) entry which is preliminary data.</text>
</comment>
<dbReference type="AlphaFoldDB" id="A0A9N9DW96"/>
<reference evidence="1" key="1">
    <citation type="submission" date="2021-06" db="EMBL/GenBank/DDBJ databases">
        <authorList>
            <person name="Kallberg Y."/>
            <person name="Tangrot J."/>
            <person name="Rosling A."/>
        </authorList>
    </citation>
    <scope>NUCLEOTIDE SEQUENCE</scope>
    <source>
        <strain evidence="1">AZ414A</strain>
    </source>
</reference>